<dbReference type="EMBL" id="FNJW01000008">
    <property type="protein sequence ID" value="SDQ53737.1"/>
    <property type="molecule type" value="Genomic_DNA"/>
</dbReference>
<sequence length="84" mass="9583">MTYKLNGINYTEMLVTDEELAVVRAMREKDAKINVFVNRKNEKEAVEYANSFPKVDEALSVAGSDFFYSSNVKTGVFANYEKKD</sequence>
<dbReference type="RefSeq" id="WP_089978521.1">
    <property type="nucleotide sequence ID" value="NZ_CP084916.1"/>
</dbReference>
<keyword evidence="3" id="KW-1185">Reference proteome</keyword>
<reference evidence="3" key="2">
    <citation type="submission" date="2016-10" db="EMBL/GenBank/DDBJ databases">
        <authorList>
            <person name="Varghese N."/>
            <person name="Submissions S."/>
        </authorList>
    </citation>
    <scope>NUCLEOTIDE SEQUENCE [LARGE SCALE GENOMIC DNA]</scope>
    <source>
        <strain evidence="3">MPL-11</strain>
    </source>
</reference>
<evidence type="ECO:0000313" key="2">
    <source>
        <dbReference type="EMBL" id="SDQ55217.1"/>
    </source>
</evidence>
<dbReference type="EMBL" id="FNJW01000008">
    <property type="protein sequence ID" value="SDQ55217.1"/>
    <property type="molecule type" value="Genomic_DNA"/>
</dbReference>
<accession>A0A1H1BP76</accession>
<organism evidence="1 3">
    <name type="scientific">Carnobacterium viridans</name>
    <dbReference type="NCBI Taxonomy" id="174587"/>
    <lineage>
        <taxon>Bacteria</taxon>
        <taxon>Bacillati</taxon>
        <taxon>Bacillota</taxon>
        <taxon>Bacilli</taxon>
        <taxon>Lactobacillales</taxon>
        <taxon>Carnobacteriaceae</taxon>
        <taxon>Carnobacterium</taxon>
    </lineage>
</organism>
<dbReference type="Proteomes" id="UP000199481">
    <property type="component" value="Unassembled WGS sequence"/>
</dbReference>
<dbReference type="AlphaFoldDB" id="A0A1H1BP76"/>
<evidence type="ECO:0000313" key="3">
    <source>
        <dbReference type="Proteomes" id="UP000199481"/>
    </source>
</evidence>
<protein>
    <submittedName>
        <fullName evidence="1">Uncharacterized protein</fullName>
    </submittedName>
</protein>
<proteinExistence type="predicted"/>
<name>A0A1H1BP76_9LACT</name>
<gene>
    <name evidence="1" type="ORF">SAMN04487752_2675</name>
    <name evidence="2" type="ORF">SAMN04487752_2735</name>
</gene>
<reference evidence="1" key="1">
    <citation type="submission" date="2016-10" db="EMBL/GenBank/DDBJ databases">
        <authorList>
            <person name="de Groot N.N."/>
        </authorList>
    </citation>
    <scope>NUCLEOTIDE SEQUENCE [LARGE SCALE GENOMIC DNA]</scope>
    <source>
        <strain evidence="1">MPL-11</strain>
    </source>
</reference>
<evidence type="ECO:0000313" key="1">
    <source>
        <dbReference type="EMBL" id="SDQ53737.1"/>
    </source>
</evidence>